<evidence type="ECO:0000256" key="2">
    <source>
        <dbReference type="ARBA" id="ARBA00023125"/>
    </source>
</evidence>
<protein>
    <submittedName>
        <fullName evidence="6">Helix-turn-helix domain-containing protein</fullName>
    </submittedName>
</protein>
<dbReference type="InterPro" id="IPR018060">
    <property type="entry name" value="HTH_AraC"/>
</dbReference>
<dbReference type="EMBL" id="JAHCDA010000002">
    <property type="protein sequence ID" value="MBS7811411.1"/>
    <property type="molecule type" value="Genomic_DNA"/>
</dbReference>
<accession>A0ABS5QCJ6</accession>
<dbReference type="PROSITE" id="PS00041">
    <property type="entry name" value="HTH_ARAC_FAMILY_1"/>
    <property type="match status" value="1"/>
</dbReference>
<dbReference type="RefSeq" id="WP_213670091.1">
    <property type="nucleotide sequence ID" value="NZ_JAHCDA010000002.1"/>
</dbReference>
<dbReference type="Proteomes" id="UP000766336">
    <property type="component" value="Unassembled WGS sequence"/>
</dbReference>
<evidence type="ECO:0000313" key="6">
    <source>
        <dbReference type="EMBL" id="MBS7811411.1"/>
    </source>
</evidence>
<feature type="compositionally biased region" description="Basic and acidic residues" evidence="4">
    <location>
        <begin position="1"/>
        <end position="10"/>
    </location>
</feature>
<keyword evidence="3" id="KW-0804">Transcription</keyword>
<evidence type="ECO:0000256" key="1">
    <source>
        <dbReference type="ARBA" id="ARBA00023015"/>
    </source>
</evidence>
<keyword evidence="1" id="KW-0805">Transcription regulation</keyword>
<dbReference type="SUPFAM" id="SSF46689">
    <property type="entry name" value="Homeodomain-like"/>
    <property type="match status" value="1"/>
</dbReference>
<feature type="region of interest" description="Disordered" evidence="4">
    <location>
        <begin position="1"/>
        <end position="20"/>
    </location>
</feature>
<reference evidence="6 7" key="1">
    <citation type="submission" date="2021-05" db="EMBL/GenBank/DDBJ databases">
        <title>Roseococcus sp. XZZS9, whole genome shotgun sequencing project.</title>
        <authorList>
            <person name="Zhao G."/>
            <person name="Shen L."/>
        </authorList>
    </citation>
    <scope>NUCLEOTIDE SEQUENCE [LARGE SCALE GENOMIC DNA]</scope>
    <source>
        <strain evidence="6 7">XZZS9</strain>
    </source>
</reference>
<evidence type="ECO:0000256" key="4">
    <source>
        <dbReference type="SAM" id="MobiDB-lite"/>
    </source>
</evidence>
<comment type="caution">
    <text evidence="6">The sequence shown here is derived from an EMBL/GenBank/DDBJ whole genome shotgun (WGS) entry which is preliminary data.</text>
</comment>
<dbReference type="PROSITE" id="PS01124">
    <property type="entry name" value="HTH_ARAC_FAMILY_2"/>
    <property type="match status" value="1"/>
</dbReference>
<dbReference type="InterPro" id="IPR035418">
    <property type="entry name" value="AraC-bd_2"/>
</dbReference>
<dbReference type="PANTHER" id="PTHR46796">
    <property type="entry name" value="HTH-TYPE TRANSCRIPTIONAL ACTIVATOR RHAS-RELATED"/>
    <property type="match status" value="1"/>
</dbReference>
<evidence type="ECO:0000313" key="7">
    <source>
        <dbReference type="Proteomes" id="UP000766336"/>
    </source>
</evidence>
<dbReference type="Pfam" id="PF14525">
    <property type="entry name" value="AraC_binding_2"/>
    <property type="match status" value="1"/>
</dbReference>
<dbReference type="InterPro" id="IPR050204">
    <property type="entry name" value="AraC_XylS_family_regulators"/>
</dbReference>
<dbReference type="Gene3D" id="1.10.10.60">
    <property type="entry name" value="Homeodomain-like"/>
    <property type="match status" value="1"/>
</dbReference>
<organism evidence="6 7">
    <name type="scientific">Roseococcus pinisoli</name>
    <dbReference type="NCBI Taxonomy" id="2835040"/>
    <lineage>
        <taxon>Bacteria</taxon>
        <taxon>Pseudomonadati</taxon>
        <taxon>Pseudomonadota</taxon>
        <taxon>Alphaproteobacteria</taxon>
        <taxon>Acetobacterales</taxon>
        <taxon>Roseomonadaceae</taxon>
        <taxon>Roseococcus</taxon>
    </lineage>
</organism>
<dbReference type="InterPro" id="IPR009057">
    <property type="entry name" value="Homeodomain-like_sf"/>
</dbReference>
<keyword evidence="7" id="KW-1185">Reference proteome</keyword>
<sequence length="360" mass="40065">MREAEAHLEDDISPPVGRSRGPLAPLVFSTTELPPEDQFEAWRDHCRSVIEMTEALGPGAGFEARFRMWSFGHFALAVIEAPPCRFQRTRSQIRRDSLDLWQIHVPRTGSLRLRTEAAQIAVPTGHPHILSLDRAFDGDRTGGEWLWLFVSRDAFPGLGPTIDACRDTPLGSAMGRLLGNYIESLADSLETMTEAELPRAAEATRALLSACIAPSSPLNLDADAHVERARLGRIRQTIRQNLRSTRLGPERLCKLAGVSRSQLYRLFEPFGGVARYIQSERLRQAHQALSDPSNTRDIIKVAEDFGFFDPSAFSRAFRREFDYSPTQLRQAAQSGWVAAPIRKRAGPAGGHDFASALRLI</sequence>
<dbReference type="PANTHER" id="PTHR46796:SF6">
    <property type="entry name" value="ARAC SUBFAMILY"/>
    <property type="match status" value="1"/>
</dbReference>
<name>A0ABS5QCJ6_9PROT</name>
<dbReference type="Pfam" id="PF12833">
    <property type="entry name" value="HTH_18"/>
    <property type="match status" value="1"/>
</dbReference>
<evidence type="ECO:0000256" key="3">
    <source>
        <dbReference type="ARBA" id="ARBA00023163"/>
    </source>
</evidence>
<proteinExistence type="predicted"/>
<dbReference type="InterPro" id="IPR018062">
    <property type="entry name" value="HTH_AraC-typ_CS"/>
</dbReference>
<gene>
    <name evidence="6" type="ORF">KHU32_10710</name>
</gene>
<evidence type="ECO:0000259" key="5">
    <source>
        <dbReference type="PROSITE" id="PS01124"/>
    </source>
</evidence>
<keyword evidence="2" id="KW-0238">DNA-binding</keyword>
<feature type="domain" description="HTH araC/xylS-type" evidence="5">
    <location>
        <begin position="232"/>
        <end position="331"/>
    </location>
</feature>
<dbReference type="SMART" id="SM00342">
    <property type="entry name" value="HTH_ARAC"/>
    <property type="match status" value="1"/>
</dbReference>